<evidence type="ECO:0000313" key="3">
    <source>
        <dbReference type="EMBL" id="CAI2382175.1"/>
    </source>
</evidence>
<dbReference type="PANTHER" id="PTHR31398">
    <property type="entry name" value="MEIOTIC NUCLEAR DIVISION PROTEIN 1 HOMOLOG"/>
    <property type="match status" value="1"/>
</dbReference>
<comment type="caution">
    <text evidence="3">The sequence shown here is derived from an EMBL/GenBank/DDBJ whole genome shotgun (WGS) entry which is preliminary data.</text>
</comment>
<evidence type="ECO:0000256" key="1">
    <source>
        <dbReference type="SAM" id="MobiDB-lite"/>
    </source>
</evidence>
<keyword evidence="2" id="KW-0472">Membrane</keyword>
<keyword evidence="2" id="KW-1133">Transmembrane helix</keyword>
<accession>A0AAD2D718</accession>
<feature type="compositionally biased region" description="Basic and acidic residues" evidence="1">
    <location>
        <begin position="429"/>
        <end position="441"/>
    </location>
</feature>
<dbReference type="GO" id="GO:0005634">
    <property type="term" value="C:nucleus"/>
    <property type="evidence" value="ECO:0007669"/>
    <property type="project" value="TreeGrafter"/>
</dbReference>
<keyword evidence="2" id="KW-0812">Transmembrane</keyword>
<reference evidence="3" key="1">
    <citation type="submission" date="2023-07" db="EMBL/GenBank/DDBJ databases">
        <authorList>
            <consortium name="AG Swart"/>
            <person name="Singh M."/>
            <person name="Singh A."/>
            <person name="Seah K."/>
            <person name="Emmerich C."/>
        </authorList>
    </citation>
    <scope>NUCLEOTIDE SEQUENCE</scope>
    <source>
        <strain evidence="3">DP1</strain>
    </source>
</reference>
<keyword evidence="4" id="KW-1185">Reference proteome</keyword>
<feature type="compositionally biased region" description="Basic and acidic residues" evidence="1">
    <location>
        <begin position="564"/>
        <end position="591"/>
    </location>
</feature>
<gene>
    <name evidence="3" type="ORF">ECRASSUSDP1_LOCUS23644</name>
</gene>
<feature type="compositionally biased region" description="Low complexity" evidence="1">
    <location>
        <begin position="513"/>
        <end position="522"/>
    </location>
</feature>
<evidence type="ECO:0000313" key="4">
    <source>
        <dbReference type="Proteomes" id="UP001295684"/>
    </source>
</evidence>
<dbReference type="PANTHER" id="PTHR31398:SF0">
    <property type="entry name" value="MEIOTIC NUCLEAR DIVISION PROTEIN 1 HOMOLOG"/>
    <property type="match status" value="1"/>
</dbReference>
<evidence type="ECO:0000256" key="2">
    <source>
        <dbReference type="SAM" id="Phobius"/>
    </source>
</evidence>
<feature type="region of interest" description="Disordered" evidence="1">
    <location>
        <begin position="513"/>
        <end position="605"/>
    </location>
</feature>
<feature type="compositionally biased region" description="Low complexity" evidence="1">
    <location>
        <begin position="531"/>
        <end position="556"/>
    </location>
</feature>
<protein>
    <submittedName>
        <fullName evidence="3">Uncharacterized protein</fullName>
    </submittedName>
</protein>
<name>A0AAD2D718_EUPCR</name>
<feature type="region of interest" description="Disordered" evidence="1">
    <location>
        <begin position="405"/>
        <end position="458"/>
    </location>
</feature>
<dbReference type="EMBL" id="CAMPGE010024327">
    <property type="protein sequence ID" value="CAI2382175.1"/>
    <property type="molecule type" value="Genomic_DNA"/>
</dbReference>
<dbReference type="AlphaFoldDB" id="A0AAD2D718"/>
<dbReference type="GO" id="GO:0007131">
    <property type="term" value="P:reciprocal meiotic recombination"/>
    <property type="evidence" value="ECO:0007669"/>
    <property type="project" value="TreeGrafter"/>
</dbReference>
<organism evidence="3 4">
    <name type="scientific">Euplotes crassus</name>
    <dbReference type="NCBI Taxonomy" id="5936"/>
    <lineage>
        <taxon>Eukaryota</taxon>
        <taxon>Sar</taxon>
        <taxon>Alveolata</taxon>
        <taxon>Ciliophora</taxon>
        <taxon>Intramacronucleata</taxon>
        <taxon>Spirotrichea</taxon>
        <taxon>Hypotrichia</taxon>
        <taxon>Euplotida</taxon>
        <taxon>Euplotidae</taxon>
        <taxon>Moneuplotes</taxon>
    </lineage>
</organism>
<feature type="transmembrane region" description="Helical" evidence="2">
    <location>
        <begin position="38"/>
        <end position="60"/>
    </location>
</feature>
<sequence>MSKLKATFNWVKDKIKAKDIFNHKICLTHNGSDRYSSFVGGCTFIVVVAFLMVYGGLLFVSMFRRREITANVNVFKGDLKDNGAFGYTSTAGSLAEGIKLTDGPYIAVNFTPSMSTHLFGSDGSDLVPASEAFNVWAFYEDLDADTQESYNYNATILHFETCNEDNFPNLSKLGETINQFKCLNLKGLELQGDILNGKRKAIRFQVDINANKNGVNIDIRDYETLNKYMYGAQLMVIIDNKFFDFQNIEEPVQNYFQYETFVVPDAYHKLSVSLKVRKNTFTKRDGFFPWSAEEEGEFHSIEKTSDIIFSNAAPPPLDWYIETTPIISGAISLDYEQTFYERRVTDLLEVTGQLGGIFELYEIIGGFIIGWLSSRALNDEIYVNLEKAEKVYKNQVKILEELERKAQEEQSSSEQESRDSNSDEDSSSEDEKQLEGGRESQNHQVKGSNKYKDDGIIEVRSPGSEYNRLLDTYNYELDSTNLTFSIRELKNKMEYLLSKDVDYQEAIKNKNPNIINLNSFPEPSKPPKPPQEASSLFPTPSSSLPHPSSSTLNLLNRYKSSLRSPERHAQNKAQKDRMRRTEVYKEEEIKSHIKSKYKAQEENKL</sequence>
<proteinExistence type="predicted"/>
<dbReference type="Proteomes" id="UP001295684">
    <property type="component" value="Unassembled WGS sequence"/>
</dbReference>